<evidence type="ECO:0000259" key="13">
    <source>
        <dbReference type="PROSITE" id="PS50110"/>
    </source>
</evidence>
<dbReference type="Gene3D" id="3.30.565.10">
    <property type="entry name" value="Histidine kinase-like ATPase, C-terminal domain"/>
    <property type="match status" value="1"/>
</dbReference>
<evidence type="ECO:0000256" key="4">
    <source>
        <dbReference type="ARBA" id="ARBA00022553"/>
    </source>
</evidence>
<dbReference type="InterPro" id="IPR003594">
    <property type="entry name" value="HATPase_dom"/>
</dbReference>
<dbReference type="Pfam" id="PF00672">
    <property type="entry name" value="HAMP"/>
    <property type="match status" value="1"/>
</dbReference>
<evidence type="ECO:0000313" key="16">
    <source>
        <dbReference type="Proteomes" id="UP000076079"/>
    </source>
</evidence>
<dbReference type="CDD" id="cd00082">
    <property type="entry name" value="HisKA"/>
    <property type="match status" value="1"/>
</dbReference>
<keyword evidence="16" id="KW-1185">Reference proteome</keyword>
<dbReference type="InterPro" id="IPR005467">
    <property type="entry name" value="His_kinase_dom"/>
</dbReference>
<dbReference type="SUPFAM" id="SSF55874">
    <property type="entry name" value="ATPase domain of HSP90 chaperone/DNA topoisomerase II/histidine kinase"/>
    <property type="match status" value="1"/>
</dbReference>
<dbReference type="SMART" id="SM00388">
    <property type="entry name" value="HisKA"/>
    <property type="match status" value="1"/>
</dbReference>
<feature type="domain" description="HAMP" evidence="14">
    <location>
        <begin position="177"/>
        <end position="231"/>
    </location>
</feature>
<feature type="transmembrane region" description="Helical" evidence="11">
    <location>
        <begin position="12"/>
        <end position="32"/>
    </location>
</feature>
<keyword evidence="11" id="KW-1133">Transmembrane helix</keyword>
<keyword evidence="9" id="KW-0902">Two-component regulatory system</keyword>
<dbReference type="SMART" id="SM00448">
    <property type="entry name" value="REC"/>
    <property type="match status" value="1"/>
</dbReference>
<dbReference type="InterPro" id="IPR003661">
    <property type="entry name" value="HisK_dim/P_dom"/>
</dbReference>
<dbReference type="PROSITE" id="PS50885">
    <property type="entry name" value="HAMP"/>
    <property type="match status" value="1"/>
</dbReference>
<dbReference type="InterPro" id="IPR001789">
    <property type="entry name" value="Sig_transdc_resp-reg_receiver"/>
</dbReference>
<dbReference type="Gene3D" id="3.40.50.2300">
    <property type="match status" value="1"/>
</dbReference>
<feature type="modified residue" description="4-aspartylphosphate" evidence="10">
    <location>
        <position position="561"/>
    </location>
</feature>
<reference evidence="16" key="2">
    <citation type="submission" date="2016-04" db="EMBL/GenBank/DDBJ databases">
        <title>First Complete Genome Sequence of a Subdivision 6 Acidobacterium.</title>
        <authorList>
            <person name="Huang S."/>
            <person name="Vieira S."/>
            <person name="Bunk B."/>
            <person name="Riedel T."/>
            <person name="Sproeer C."/>
            <person name="Overmann J."/>
        </authorList>
    </citation>
    <scope>NUCLEOTIDE SEQUENCE [LARGE SCALE GENOMIC DNA]</scope>
    <source>
        <strain evidence="16">DSM 100886 HEG_-6_39</strain>
    </source>
</reference>
<comment type="catalytic activity">
    <reaction evidence="1">
        <text>ATP + protein L-histidine = ADP + protein N-phospho-L-histidine.</text>
        <dbReference type="EC" id="2.7.13.3"/>
    </reaction>
</comment>
<dbReference type="EC" id="2.7.13.3" evidence="3"/>
<dbReference type="PROSITE" id="PS50109">
    <property type="entry name" value="HIS_KIN"/>
    <property type="match status" value="1"/>
</dbReference>
<dbReference type="SUPFAM" id="SSF47384">
    <property type="entry name" value="Homodimeric domain of signal transducing histidine kinase"/>
    <property type="match status" value="1"/>
</dbReference>
<dbReference type="KEGG" id="abac:LuPra_05939"/>
<dbReference type="CDD" id="cd06225">
    <property type="entry name" value="HAMP"/>
    <property type="match status" value="1"/>
</dbReference>
<dbReference type="GO" id="GO:0005524">
    <property type="term" value="F:ATP binding"/>
    <property type="evidence" value="ECO:0007669"/>
    <property type="project" value="UniProtKB-KW"/>
</dbReference>
<name>A0A143PWR7_LUTPR</name>
<dbReference type="CDD" id="cd16922">
    <property type="entry name" value="HATPase_EvgS-ArcB-TorS-like"/>
    <property type="match status" value="1"/>
</dbReference>
<dbReference type="SMART" id="SM00387">
    <property type="entry name" value="HATPase_c"/>
    <property type="match status" value="1"/>
</dbReference>
<dbReference type="InterPro" id="IPR011006">
    <property type="entry name" value="CheY-like_superfamily"/>
</dbReference>
<gene>
    <name evidence="15" type="primary">barA_5</name>
    <name evidence="15" type="ORF">LuPra_05939</name>
</gene>
<dbReference type="RefSeq" id="WP_110174096.1">
    <property type="nucleotide sequence ID" value="NZ_CP015136.1"/>
</dbReference>
<keyword evidence="8" id="KW-0067">ATP-binding</keyword>
<evidence type="ECO:0000256" key="2">
    <source>
        <dbReference type="ARBA" id="ARBA00004370"/>
    </source>
</evidence>
<evidence type="ECO:0000256" key="11">
    <source>
        <dbReference type="SAM" id="Phobius"/>
    </source>
</evidence>
<dbReference type="Pfam" id="PF00512">
    <property type="entry name" value="HisKA"/>
    <property type="match status" value="1"/>
</dbReference>
<dbReference type="PANTHER" id="PTHR45339">
    <property type="entry name" value="HYBRID SIGNAL TRANSDUCTION HISTIDINE KINASE J"/>
    <property type="match status" value="1"/>
</dbReference>
<evidence type="ECO:0000313" key="15">
    <source>
        <dbReference type="EMBL" id="AMY12658.1"/>
    </source>
</evidence>
<evidence type="ECO:0000256" key="10">
    <source>
        <dbReference type="PROSITE-ProRule" id="PRU00169"/>
    </source>
</evidence>
<keyword evidence="7 15" id="KW-0418">Kinase</keyword>
<feature type="domain" description="Response regulatory" evidence="13">
    <location>
        <begin position="646"/>
        <end position="765"/>
    </location>
</feature>
<dbReference type="Gene3D" id="1.10.287.130">
    <property type="match status" value="1"/>
</dbReference>
<dbReference type="STRING" id="1855912.LuPra_05939"/>
<evidence type="ECO:0000256" key="6">
    <source>
        <dbReference type="ARBA" id="ARBA00022741"/>
    </source>
</evidence>
<accession>A0A143PWR7</accession>
<sequence>MLRHSLRRQLTVVLVATIMCALALNGLGLMLYDNATSQTALGQEIDAIALVVGENSAGALTVEDPRLAREALAALGPRPDLRVAALYRKDGALFTELRGQDGPPAPAIAPGPGTVQASTGVRVVRDICLRDGCVGSVLVETDMRRVEARRRDTLTIFFAVFVVSLGLAYVLGAALQRPLVKPLRQLSIAADEVMRTERFDVPLPERVTDDEVGVLVRAFNGMLSHLAARDRDLQRHRDQLEQTVAQRTAELREAKERAESANRFKTQFMATMSHEIRTPMNGVLGMTELALDTSLTATQREYLDTIRRSSEAVITVMDDVMDLSRIEAGRVDIGAVPFDLTAVVHDALEAVAVRAHQKDLDVAWDQDVRLPSRIIADPARLRQVLMNLLGNAVKFTNVGFVRLRVGLDEADDAGRATLRVRVSDSGVGISPVRQDVIRQTLHEAMTGTPQLFEGNGLGLAICARLIHLMGGELSVESEEWQGSSFSFGLPVGVAAVASVAGEARPQELDGRTVLLADRHHASRDVLAGWLEGWGAIVTRADNDGTLGPLLRERRWGLVLIDRESLESVDAEVAAVARKGVPVLELTLSSESGATSQRGQLVKPLRRPTVAAVIAAALTQSAADANPHSVPSRGATGVVPRPVRAPKVLVADDNVVNQRVVQQLLSRRGCEIVMTSTGIEALEAWHRERFDLVLMDVQMPQMDGLEAAAQIRAVEKRRRVRGTLIVALTAHAMTGDRERCLAAGMDDYLAKPLRKAAFDELLDRLGVGVVARQEPSLEKLA</sequence>
<organism evidence="15 16">
    <name type="scientific">Luteitalea pratensis</name>
    <dbReference type="NCBI Taxonomy" id="1855912"/>
    <lineage>
        <taxon>Bacteria</taxon>
        <taxon>Pseudomonadati</taxon>
        <taxon>Acidobacteriota</taxon>
        <taxon>Vicinamibacteria</taxon>
        <taxon>Vicinamibacterales</taxon>
        <taxon>Vicinamibacteraceae</taxon>
        <taxon>Luteitalea</taxon>
    </lineage>
</organism>
<evidence type="ECO:0000256" key="8">
    <source>
        <dbReference type="ARBA" id="ARBA00022840"/>
    </source>
</evidence>
<dbReference type="PROSITE" id="PS50110">
    <property type="entry name" value="RESPONSE_REGULATORY"/>
    <property type="match status" value="2"/>
</dbReference>
<dbReference type="InterPro" id="IPR004358">
    <property type="entry name" value="Sig_transdc_His_kin-like_C"/>
</dbReference>
<dbReference type="SUPFAM" id="SSF52172">
    <property type="entry name" value="CheY-like"/>
    <property type="match status" value="2"/>
</dbReference>
<keyword evidence="6" id="KW-0547">Nucleotide-binding</keyword>
<dbReference type="EMBL" id="CP015136">
    <property type="protein sequence ID" value="AMY12658.1"/>
    <property type="molecule type" value="Genomic_DNA"/>
</dbReference>
<dbReference type="Pfam" id="PF02518">
    <property type="entry name" value="HATPase_c"/>
    <property type="match status" value="1"/>
</dbReference>
<feature type="modified residue" description="4-aspartylphosphate" evidence="10">
    <location>
        <position position="695"/>
    </location>
</feature>
<feature type="domain" description="Histidine kinase" evidence="12">
    <location>
        <begin position="271"/>
        <end position="493"/>
    </location>
</feature>
<evidence type="ECO:0000256" key="5">
    <source>
        <dbReference type="ARBA" id="ARBA00022679"/>
    </source>
</evidence>
<dbReference type="PANTHER" id="PTHR45339:SF5">
    <property type="entry name" value="HISTIDINE KINASE"/>
    <property type="match status" value="1"/>
</dbReference>
<protein>
    <recommendedName>
        <fullName evidence="3">histidine kinase</fullName>
        <ecNumber evidence="3">2.7.13.3</ecNumber>
    </recommendedName>
</protein>
<dbReference type="SMART" id="SM00304">
    <property type="entry name" value="HAMP"/>
    <property type="match status" value="1"/>
</dbReference>
<keyword evidence="11" id="KW-0472">Membrane</keyword>
<feature type="transmembrane region" description="Helical" evidence="11">
    <location>
        <begin position="153"/>
        <end position="175"/>
    </location>
</feature>
<dbReference type="PRINTS" id="PR00344">
    <property type="entry name" value="BCTRLSENSOR"/>
</dbReference>
<keyword evidence="4 10" id="KW-0597">Phosphoprotein</keyword>
<keyword evidence="11" id="KW-0812">Transmembrane</keyword>
<dbReference type="InterPro" id="IPR033417">
    <property type="entry name" value="CHASE8"/>
</dbReference>
<evidence type="ECO:0000256" key="9">
    <source>
        <dbReference type="ARBA" id="ARBA00023012"/>
    </source>
</evidence>
<dbReference type="FunFam" id="1.10.287.130:FF:000002">
    <property type="entry name" value="Two-component osmosensing histidine kinase"/>
    <property type="match status" value="1"/>
</dbReference>
<dbReference type="OrthoDB" id="9812260at2"/>
<dbReference type="GO" id="GO:0016020">
    <property type="term" value="C:membrane"/>
    <property type="evidence" value="ECO:0007669"/>
    <property type="project" value="UniProtKB-SubCell"/>
</dbReference>
<dbReference type="InterPro" id="IPR003660">
    <property type="entry name" value="HAMP_dom"/>
</dbReference>
<dbReference type="InterPro" id="IPR036890">
    <property type="entry name" value="HATPase_C_sf"/>
</dbReference>
<dbReference type="Pfam" id="PF17152">
    <property type="entry name" value="CHASE8"/>
    <property type="match status" value="1"/>
</dbReference>
<dbReference type="SUPFAM" id="SSF158472">
    <property type="entry name" value="HAMP domain-like"/>
    <property type="match status" value="1"/>
</dbReference>
<proteinExistence type="predicted"/>
<evidence type="ECO:0000259" key="12">
    <source>
        <dbReference type="PROSITE" id="PS50109"/>
    </source>
</evidence>
<evidence type="ECO:0000256" key="7">
    <source>
        <dbReference type="ARBA" id="ARBA00022777"/>
    </source>
</evidence>
<dbReference type="Pfam" id="PF00072">
    <property type="entry name" value="Response_reg"/>
    <property type="match status" value="1"/>
</dbReference>
<reference evidence="15 16" key="1">
    <citation type="journal article" date="2016" name="Genome Announc.">
        <title>First Complete Genome Sequence of a Subdivision 6 Acidobacterium Strain.</title>
        <authorList>
            <person name="Huang S."/>
            <person name="Vieira S."/>
            <person name="Bunk B."/>
            <person name="Riedel T."/>
            <person name="Sproer C."/>
            <person name="Overmann J."/>
        </authorList>
    </citation>
    <scope>NUCLEOTIDE SEQUENCE [LARGE SCALE GENOMIC DNA]</scope>
    <source>
        <strain evidence="16">DSM 100886 HEG_-6_39</strain>
    </source>
</reference>
<dbReference type="CDD" id="cd17546">
    <property type="entry name" value="REC_hyHK_CKI1_RcsC-like"/>
    <property type="match status" value="1"/>
</dbReference>
<keyword evidence="5 15" id="KW-0808">Transferase</keyword>
<dbReference type="AlphaFoldDB" id="A0A143PWR7"/>
<dbReference type="Proteomes" id="UP000076079">
    <property type="component" value="Chromosome"/>
</dbReference>
<dbReference type="Gene3D" id="6.10.340.10">
    <property type="match status" value="1"/>
</dbReference>
<feature type="domain" description="Response regulatory" evidence="13">
    <location>
        <begin position="512"/>
        <end position="617"/>
    </location>
</feature>
<evidence type="ECO:0000256" key="3">
    <source>
        <dbReference type="ARBA" id="ARBA00012438"/>
    </source>
</evidence>
<evidence type="ECO:0000259" key="14">
    <source>
        <dbReference type="PROSITE" id="PS50885"/>
    </source>
</evidence>
<comment type="subcellular location">
    <subcellularLocation>
        <location evidence="2">Membrane</location>
    </subcellularLocation>
</comment>
<dbReference type="GO" id="GO:0000155">
    <property type="term" value="F:phosphorelay sensor kinase activity"/>
    <property type="evidence" value="ECO:0007669"/>
    <property type="project" value="InterPro"/>
</dbReference>
<dbReference type="InterPro" id="IPR036097">
    <property type="entry name" value="HisK_dim/P_sf"/>
</dbReference>
<evidence type="ECO:0000256" key="1">
    <source>
        <dbReference type="ARBA" id="ARBA00000085"/>
    </source>
</evidence>